<protein>
    <recommendedName>
        <fullName evidence="1">DUF4136 domain-containing protein</fullName>
    </recommendedName>
</protein>
<proteinExistence type="predicted"/>
<dbReference type="Proteomes" id="UP001157439">
    <property type="component" value="Unassembled WGS sequence"/>
</dbReference>
<organism evidence="2 3">
    <name type="scientific">Paraferrimonas haliotis</name>
    <dbReference type="NCBI Taxonomy" id="2013866"/>
    <lineage>
        <taxon>Bacteria</taxon>
        <taxon>Pseudomonadati</taxon>
        <taxon>Pseudomonadota</taxon>
        <taxon>Gammaproteobacteria</taxon>
        <taxon>Alteromonadales</taxon>
        <taxon>Ferrimonadaceae</taxon>
        <taxon>Paraferrimonas</taxon>
    </lineage>
</organism>
<comment type="caution">
    <text evidence="2">The sequence shown here is derived from an EMBL/GenBank/DDBJ whole genome shotgun (WGS) entry which is preliminary data.</text>
</comment>
<dbReference type="Gene3D" id="3.30.160.670">
    <property type="match status" value="1"/>
</dbReference>
<name>A0AA37TQI6_9GAMM</name>
<evidence type="ECO:0000259" key="1">
    <source>
        <dbReference type="Pfam" id="PF13590"/>
    </source>
</evidence>
<evidence type="ECO:0000313" key="3">
    <source>
        <dbReference type="Proteomes" id="UP001157439"/>
    </source>
</evidence>
<reference evidence="2 3" key="1">
    <citation type="journal article" date="2014" name="Int. J. Syst. Evol. Microbiol.">
        <title>Complete genome sequence of Corynebacterium casei LMG S-19264T (=DSM 44701T), isolated from a smear-ripened cheese.</title>
        <authorList>
            <consortium name="US DOE Joint Genome Institute (JGI-PGF)"/>
            <person name="Walter F."/>
            <person name="Albersmeier A."/>
            <person name="Kalinowski J."/>
            <person name="Ruckert C."/>
        </authorList>
    </citation>
    <scope>NUCLEOTIDE SEQUENCE [LARGE SCALE GENOMIC DNA]</scope>
    <source>
        <strain evidence="2 3">NBRC 112785</strain>
    </source>
</reference>
<accession>A0AA37TQI6</accession>
<gene>
    <name evidence="2" type="ORF">GCM10007894_15270</name>
</gene>
<dbReference type="InterPro" id="IPR025411">
    <property type="entry name" value="DUF4136"/>
</dbReference>
<dbReference type="AlphaFoldDB" id="A0AA37TQI6"/>
<keyword evidence="3" id="KW-1185">Reference proteome</keyword>
<dbReference type="EMBL" id="BSPO01000003">
    <property type="protein sequence ID" value="GLS83550.1"/>
    <property type="molecule type" value="Genomic_DNA"/>
</dbReference>
<dbReference type="Pfam" id="PF13590">
    <property type="entry name" value="DUF4136"/>
    <property type="match status" value="1"/>
</dbReference>
<sequence>MLRVIILSLLVLTGCATQEPPKELNRVTVVASGDLSFLDNKPLTYAWHPTHARIRVNDELNEQQVAGLLYETIASVMKQKGYQQVSIQDNPSVVIGFGAALESAMGDDEILQRVGLVPGLSVDGVDSSQYQKGSVLIALFGNDLTRPNWQVIGQGLADLKAKREQREPRLKEEVQLMLNNVPPTQRFDRLQ</sequence>
<dbReference type="RefSeq" id="WP_095498593.1">
    <property type="nucleotide sequence ID" value="NZ_BSPO01000003.1"/>
</dbReference>
<dbReference type="PROSITE" id="PS51257">
    <property type="entry name" value="PROKAR_LIPOPROTEIN"/>
    <property type="match status" value="1"/>
</dbReference>
<evidence type="ECO:0000313" key="2">
    <source>
        <dbReference type="EMBL" id="GLS83550.1"/>
    </source>
</evidence>
<feature type="domain" description="DUF4136" evidence="1">
    <location>
        <begin position="44"/>
        <end position="183"/>
    </location>
</feature>